<dbReference type="GO" id="GO:0009231">
    <property type="term" value="P:riboflavin biosynthetic process"/>
    <property type="evidence" value="ECO:0007669"/>
    <property type="project" value="InterPro"/>
</dbReference>
<keyword evidence="6" id="KW-0547">Nucleotide-binding</keyword>
<reference evidence="10" key="2">
    <citation type="submission" date="2020-10" db="UniProtKB">
        <authorList>
            <consortium name="WormBaseParasite"/>
        </authorList>
    </citation>
    <scope>IDENTIFICATION</scope>
</reference>
<dbReference type="InterPro" id="IPR015865">
    <property type="entry name" value="Riboflavin_kinase_bac/euk"/>
</dbReference>
<dbReference type="GO" id="GO:0005524">
    <property type="term" value="F:ATP binding"/>
    <property type="evidence" value="ECO:0007669"/>
    <property type="project" value="UniProtKB-KW"/>
</dbReference>
<dbReference type="GO" id="GO:0005739">
    <property type="term" value="C:mitochondrion"/>
    <property type="evidence" value="ECO:0007669"/>
    <property type="project" value="TreeGrafter"/>
</dbReference>
<keyword evidence="3" id="KW-0285">Flavoprotein</keyword>
<dbReference type="InterPro" id="IPR023465">
    <property type="entry name" value="Riboflavin_kinase_dom_sf"/>
</dbReference>
<feature type="domain" description="Riboflavin kinase" evidence="8">
    <location>
        <begin position="9"/>
        <end position="139"/>
    </location>
</feature>
<accession>A0A7E4ZT17</accession>
<evidence type="ECO:0000259" key="8">
    <source>
        <dbReference type="SMART" id="SM00904"/>
    </source>
</evidence>
<evidence type="ECO:0000313" key="10">
    <source>
        <dbReference type="WBParaSite" id="Pan_g15496.t1"/>
    </source>
</evidence>
<evidence type="ECO:0000256" key="4">
    <source>
        <dbReference type="ARBA" id="ARBA00022643"/>
    </source>
</evidence>
<dbReference type="UniPathway" id="UPA00276">
    <property type="reaction ID" value="UER00406"/>
</dbReference>
<dbReference type="SMART" id="SM00904">
    <property type="entry name" value="Flavokinase"/>
    <property type="match status" value="1"/>
</dbReference>
<reference evidence="9" key="1">
    <citation type="journal article" date="2013" name="Genetics">
        <title>The draft genome and transcriptome of Panagrellus redivivus are shaped by the harsh demands of a free-living lifestyle.</title>
        <authorList>
            <person name="Srinivasan J."/>
            <person name="Dillman A.R."/>
            <person name="Macchietto M.G."/>
            <person name="Heikkinen L."/>
            <person name="Lakso M."/>
            <person name="Fracchia K.M."/>
            <person name="Antoshechkin I."/>
            <person name="Mortazavi A."/>
            <person name="Wong G."/>
            <person name="Sternberg P.W."/>
        </authorList>
    </citation>
    <scope>NUCLEOTIDE SEQUENCE [LARGE SCALE GENOMIC DNA]</scope>
    <source>
        <strain evidence="9">MT8872</strain>
    </source>
</reference>
<evidence type="ECO:0000313" key="9">
    <source>
        <dbReference type="Proteomes" id="UP000492821"/>
    </source>
</evidence>
<keyword evidence="7" id="KW-0067">ATP-binding</keyword>
<dbReference type="Gene3D" id="2.40.30.30">
    <property type="entry name" value="Riboflavin kinase-like"/>
    <property type="match status" value="1"/>
</dbReference>
<dbReference type="Proteomes" id="UP000492821">
    <property type="component" value="Unassembled WGS sequence"/>
</dbReference>
<name>A0A7E4ZT17_PANRE</name>
<evidence type="ECO:0000256" key="7">
    <source>
        <dbReference type="ARBA" id="ARBA00022840"/>
    </source>
</evidence>
<proteinExistence type="predicted"/>
<dbReference type="AlphaFoldDB" id="A0A7E4ZT17"/>
<dbReference type="PANTHER" id="PTHR22749:SF6">
    <property type="entry name" value="RIBOFLAVIN KINASE"/>
    <property type="match status" value="1"/>
</dbReference>
<dbReference type="GO" id="GO:0008531">
    <property type="term" value="F:riboflavin kinase activity"/>
    <property type="evidence" value="ECO:0007669"/>
    <property type="project" value="UniProtKB-EC"/>
</dbReference>
<keyword evidence="9" id="KW-1185">Reference proteome</keyword>
<dbReference type="PANTHER" id="PTHR22749">
    <property type="entry name" value="RIBOFLAVIN KINASE/FMN ADENYLYLTRANSFERASE"/>
    <property type="match status" value="1"/>
</dbReference>
<evidence type="ECO:0000256" key="1">
    <source>
        <dbReference type="ARBA" id="ARBA00005201"/>
    </source>
</evidence>
<organism evidence="9 10">
    <name type="scientific">Panagrellus redivivus</name>
    <name type="common">Microworm</name>
    <dbReference type="NCBI Taxonomy" id="6233"/>
    <lineage>
        <taxon>Eukaryota</taxon>
        <taxon>Metazoa</taxon>
        <taxon>Ecdysozoa</taxon>
        <taxon>Nematoda</taxon>
        <taxon>Chromadorea</taxon>
        <taxon>Rhabditida</taxon>
        <taxon>Tylenchina</taxon>
        <taxon>Panagrolaimomorpha</taxon>
        <taxon>Panagrolaimoidea</taxon>
        <taxon>Panagrolaimidae</taxon>
        <taxon>Panagrellus</taxon>
    </lineage>
</organism>
<evidence type="ECO:0000256" key="3">
    <source>
        <dbReference type="ARBA" id="ARBA00022630"/>
    </source>
</evidence>
<evidence type="ECO:0000256" key="5">
    <source>
        <dbReference type="ARBA" id="ARBA00022679"/>
    </source>
</evidence>
<keyword evidence="5" id="KW-0808">Transferase</keyword>
<sequence>MSNVLPEGCLPRFFKGKVEKGFGRGGKDLNCPTANLDESALGYFGSPFVDQGVFAGWARVDKGPLYPMIMSLGYNTTYGKDNKKTCEVHILHDFDKDFYGSHVTAVATDFIRDMVKFNSIDELKAKIAQDKGDAGTVLSPEDNQKYLKHPFFADNNNEGHQKSAL</sequence>
<dbReference type="GO" id="GO:0009398">
    <property type="term" value="P:FMN biosynthetic process"/>
    <property type="evidence" value="ECO:0007669"/>
    <property type="project" value="UniProtKB-UniPathway"/>
</dbReference>
<dbReference type="WBParaSite" id="Pan_g15496.t1">
    <property type="protein sequence ID" value="Pan_g15496.t1"/>
    <property type="gene ID" value="Pan_g15496"/>
</dbReference>
<evidence type="ECO:0000256" key="2">
    <source>
        <dbReference type="ARBA" id="ARBA00012105"/>
    </source>
</evidence>
<dbReference type="InterPro" id="IPR023468">
    <property type="entry name" value="Riboflavin_kinase"/>
</dbReference>
<dbReference type="SUPFAM" id="SSF82114">
    <property type="entry name" value="Riboflavin kinase-like"/>
    <property type="match status" value="1"/>
</dbReference>
<comment type="pathway">
    <text evidence="1">Cofactor biosynthesis; FMN biosynthesis; FMN from riboflavin (ATP route): step 1/1.</text>
</comment>
<protein>
    <recommendedName>
        <fullName evidence="2">riboflavin kinase</fullName>
        <ecNumber evidence="2">2.7.1.26</ecNumber>
    </recommendedName>
</protein>
<keyword evidence="4" id="KW-0288">FMN</keyword>
<dbReference type="Pfam" id="PF01687">
    <property type="entry name" value="Flavokinase"/>
    <property type="match status" value="1"/>
</dbReference>
<dbReference type="EC" id="2.7.1.26" evidence="2"/>
<evidence type="ECO:0000256" key="6">
    <source>
        <dbReference type="ARBA" id="ARBA00022741"/>
    </source>
</evidence>